<protein>
    <recommendedName>
        <fullName evidence="1">TY-Chap central domain-containing protein</fullName>
    </recommendedName>
</protein>
<reference evidence="2" key="1">
    <citation type="submission" date="2020-10" db="EMBL/GenBank/DDBJ databases">
        <authorList>
            <person name="Gilroy R."/>
        </authorList>
    </citation>
    <scope>NUCLEOTIDE SEQUENCE</scope>
    <source>
        <strain evidence="2">ChiGjej1B1-24693</strain>
    </source>
</reference>
<organism evidence="2 3">
    <name type="scientific">Candidatus Avipropionibacterium avicola</name>
    <dbReference type="NCBI Taxonomy" id="2840701"/>
    <lineage>
        <taxon>Bacteria</taxon>
        <taxon>Bacillati</taxon>
        <taxon>Actinomycetota</taxon>
        <taxon>Actinomycetes</taxon>
        <taxon>Propionibacteriales</taxon>
        <taxon>Propionibacteriaceae</taxon>
        <taxon>Propionibacteriaceae incertae sedis</taxon>
        <taxon>Candidatus Avipropionibacterium</taxon>
    </lineage>
</organism>
<feature type="non-terminal residue" evidence="2">
    <location>
        <position position="1"/>
    </location>
</feature>
<evidence type="ECO:0000313" key="3">
    <source>
        <dbReference type="Proteomes" id="UP000886842"/>
    </source>
</evidence>
<gene>
    <name evidence="2" type="ORF">IAA98_03095</name>
</gene>
<dbReference type="Proteomes" id="UP000886842">
    <property type="component" value="Unassembled WGS sequence"/>
</dbReference>
<name>A0A9D1GWY4_9ACTN</name>
<dbReference type="AlphaFoldDB" id="A0A9D1GWY4"/>
<evidence type="ECO:0000259" key="1">
    <source>
        <dbReference type="Pfam" id="PF22551"/>
    </source>
</evidence>
<reference evidence="2" key="2">
    <citation type="journal article" date="2021" name="PeerJ">
        <title>Extensive microbial diversity within the chicken gut microbiome revealed by metagenomics and culture.</title>
        <authorList>
            <person name="Gilroy R."/>
            <person name="Ravi A."/>
            <person name="Getino M."/>
            <person name="Pursley I."/>
            <person name="Horton D.L."/>
            <person name="Alikhan N.F."/>
            <person name="Baker D."/>
            <person name="Gharbi K."/>
            <person name="Hall N."/>
            <person name="Watson M."/>
            <person name="Adriaenssens E.M."/>
            <person name="Foster-Nyarko E."/>
            <person name="Jarju S."/>
            <person name="Secka A."/>
            <person name="Antonio M."/>
            <person name="Oren A."/>
            <person name="Chaudhuri R.R."/>
            <person name="La Ragione R."/>
            <person name="Hildebrand F."/>
            <person name="Pallen M.J."/>
        </authorList>
    </citation>
    <scope>NUCLEOTIDE SEQUENCE</scope>
    <source>
        <strain evidence="2">ChiGjej1B1-24693</strain>
    </source>
</reference>
<comment type="caution">
    <text evidence="2">The sequence shown here is derived from an EMBL/GenBank/DDBJ whole genome shotgun (WGS) entry which is preliminary data.</text>
</comment>
<sequence length="211" mass="24170">EGNQTFTLHIPTAEGTTRRIPIRRTAEYAQPDNLVPLLRDRMRLPHPELMTVSTRNPELADRLDILGLTRHRSVVDETVLWPQNIRQLRSMVLAHLRERFPPLWACHDDGDIPLLVDGVAFGVEIPDDQPAVILKSPVLSGVRSVSQADAELNILNRDSLWVRWVRYGRTVWQELTFMARPFVPEQLDAMMALFVETVPEIREELGTKLVD</sequence>
<dbReference type="Pfam" id="PF22551">
    <property type="entry name" value="TY-Chap1"/>
    <property type="match status" value="1"/>
</dbReference>
<dbReference type="InterPro" id="IPR054343">
    <property type="entry name" value="TY-Chap_M"/>
</dbReference>
<dbReference type="EMBL" id="DVLP01000087">
    <property type="protein sequence ID" value="HIT74548.1"/>
    <property type="molecule type" value="Genomic_DNA"/>
</dbReference>
<accession>A0A9D1GWY4</accession>
<proteinExistence type="predicted"/>
<feature type="domain" description="TY-Chap central" evidence="1">
    <location>
        <begin position="87"/>
        <end position="208"/>
    </location>
</feature>
<evidence type="ECO:0000313" key="2">
    <source>
        <dbReference type="EMBL" id="HIT74548.1"/>
    </source>
</evidence>